<keyword evidence="12" id="KW-0472">Membrane</keyword>
<evidence type="ECO:0000256" key="1">
    <source>
        <dbReference type="ARBA" id="ARBA00004479"/>
    </source>
</evidence>
<dbReference type="InterPro" id="IPR051173">
    <property type="entry name" value="Ca_channel_alpha-2/delta"/>
</dbReference>
<keyword evidence="19" id="KW-1185">Reference proteome</keyword>
<evidence type="ECO:0000256" key="10">
    <source>
        <dbReference type="ARBA" id="ARBA00022989"/>
    </source>
</evidence>
<accession>A0A9P0AI26</accession>
<dbReference type="Pfam" id="PF08473">
    <property type="entry name" value="VGCC_alpha2"/>
    <property type="match status" value="1"/>
</dbReference>
<keyword evidence="8" id="KW-0106">Calcium</keyword>
<evidence type="ECO:0000256" key="15">
    <source>
        <dbReference type="ARBA" id="ARBA00023303"/>
    </source>
</evidence>
<dbReference type="PANTHER" id="PTHR10166:SF63">
    <property type="entry name" value="STRAIGHTJACKET, ISOFORM C"/>
    <property type="match status" value="1"/>
</dbReference>
<evidence type="ECO:0000256" key="9">
    <source>
        <dbReference type="ARBA" id="ARBA00022882"/>
    </source>
</evidence>
<dbReference type="Pfam" id="PF08399">
    <property type="entry name" value="VWA_N"/>
    <property type="match status" value="1"/>
</dbReference>
<feature type="domain" description="VWFA" evidence="17">
    <location>
        <begin position="247"/>
        <end position="435"/>
    </location>
</feature>
<protein>
    <recommendedName>
        <fullName evidence="17">VWFA domain-containing protein</fullName>
    </recommendedName>
</protein>
<name>A0A9P0AI26_BEMTA</name>
<reference evidence="18" key="1">
    <citation type="submission" date="2021-12" db="EMBL/GenBank/DDBJ databases">
        <authorList>
            <person name="King R."/>
        </authorList>
    </citation>
    <scope>NUCLEOTIDE SEQUENCE</scope>
</reference>
<keyword evidence="10" id="KW-1133">Transmembrane helix</keyword>
<keyword evidence="11" id="KW-0406">Ion transport</keyword>
<dbReference type="SMART" id="SM00327">
    <property type="entry name" value="VWA"/>
    <property type="match status" value="1"/>
</dbReference>
<keyword evidence="5" id="KW-0812">Transmembrane</keyword>
<dbReference type="SUPFAM" id="SSF53300">
    <property type="entry name" value="vWA-like"/>
    <property type="match status" value="1"/>
</dbReference>
<keyword evidence="13" id="KW-1015">Disulfide bond</keyword>
<keyword evidence="4" id="KW-0107">Calcium channel</keyword>
<dbReference type="EMBL" id="OU963869">
    <property type="protein sequence ID" value="CAH0395036.1"/>
    <property type="molecule type" value="Genomic_DNA"/>
</dbReference>
<organism evidence="18 19">
    <name type="scientific">Bemisia tabaci</name>
    <name type="common">Sweetpotato whitefly</name>
    <name type="synonym">Aleurodes tabaci</name>
    <dbReference type="NCBI Taxonomy" id="7038"/>
    <lineage>
        <taxon>Eukaryota</taxon>
        <taxon>Metazoa</taxon>
        <taxon>Ecdysozoa</taxon>
        <taxon>Arthropoda</taxon>
        <taxon>Hexapoda</taxon>
        <taxon>Insecta</taxon>
        <taxon>Pterygota</taxon>
        <taxon>Neoptera</taxon>
        <taxon>Paraneoptera</taxon>
        <taxon>Hemiptera</taxon>
        <taxon>Sternorrhyncha</taxon>
        <taxon>Aleyrodoidea</taxon>
        <taxon>Aleyrodidae</taxon>
        <taxon>Aleyrodinae</taxon>
        <taxon>Bemisia</taxon>
    </lineage>
</organism>
<dbReference type="FunFam" id="3.30.450.20:FF:000057">
    <property type="entry name" value="Voltage-dependent calcium channel subunit alpha-2/delta-4"/>
    <property type="match status" value="1"/>
</dbReference>
<dbReference type="PROSITE" id="PS50234">
    <property type="entry name" value="VWFA"/>
    <property type="match status" value="1"/>
</dbReference>
<evidence type="ECO:0000259" key="17">
    <source>
        <dbReference type="PROSITE" id="PS50234"/>
    </source>
</evidence>
<dbReference type="FunFam" id="3.40.50.410:FF:000007">
    <property type="entry name" value="Calcium voltage-gated channel auxiliary subunit alpha2delta 3"/>
    <property type="match status" value="1"/>
</dbReference>
<dbReference type="Pfam" id="PF13519">
    <property type="entry name" value="VWA_2"/>
    <property type="match status" value="1"/>
</dbReference>
<evidence type="ECO:0000256" key="3">
    <source>
        <dbReference type="ARBA" id="ARBA00022568"/>
    </source>
</evidence>
<feature type="signal peptide" evidence="16">
    <location>
        <begin position="1"/>
        <end position="26"/>
    </location>
</feature>
<evidence type="ECO:0000313" key="19">
    <source>
        <dbReference type="Proteomes" id="UP001152759"/>
    </source>
</evidence>
<dbReference type="CDD" id="cd01463">
    <property type="entry name" value="vWA_VGCC_like"/>
    <property type="match status" value="1"/>
</dbReference>
<evidence type="ECO:0000256" key="12">
    <source>
        <dbReference type="ARBA" id="ARBA00023136"/>
    </source>
</evidence>
<proteinExistence type="predicted"/>
<dbReference type="GO" id="GO:0046872">
    <property type="term" value="F:metal ion binding"/>
    <property type="evidence" value="ECO:0007669"/>
    <property type="project" value="UniProtKB-KW"/>
</dbReference>
<keyword evidence="2" id="KW-0813">Transport</keyword>
<keyword evidence="7 16" id="KW-0732">Signal</keyword>
<evidence type="ECO:0000256" key="7">
    <source>
        <dbReference type="ARBA" id="ARBA00022729"/>
    </source>
</evidence>
<sequence>MRIHLLPSCVVSFSVVLNLCVAPVSEEHELIRRTLVNHWVEKLDADLWHFADFVTRRKEVQESFKDAKLVPRDGLQMVHHIAKEIKQMMDLKISAVKRIMDTVENSAMAANYDEKVPKDYTYYNARLLVQPGEPIDITMPGVRELNMTKNSHFYNIPVNTSVSSVHVPINVYDRAPDVIRAIKWSETLDSIFLSNYKQDPSLSWQYFGSATGFMRQFPAMQWKQEPVDLYDCRMRNWFIEAAASPKDMLILIDNSGSMTGQRKEIARHAVNTILDTLGNNDYISVMTFTNDTEDVVPCFKDLLVQANLANVRRIKLGVEKMAMASNIANFTIALTKAFELLEKYRRERNGSLCNQAIMLVTDGVPYNYEDIFERYNWLEKQNGKITHVPVRVFTYLIGREVPDVRQVKWMACANQGYYVHLSTMAEVREQVLNYIPVMARPLVLNRTTHPIIWTPIYADITDPKMTDYLWELKESEEQRERSISFRQNSMKFASQEEQDRRFVMKLKASLDQTYTGELQQYKLITSVAMPVYDRRENATRIANLLGVAGIDVPEGDIKKLLTPHLLGVNAYGFIVTNNGYIILHPDLRPVFQGILKPSYNSVDMADVELVDDGNAPRKFDLNLLKLRRNIIFQSNTSNSGSLPVKYHYDNMKRVSRGHRKYFFSGISGTPFSVVLAFLEPLYSHRVDAIEELHLLRSEGKSHITSFFKGSKWKIHPEWYYCKYLYDKGQPFETPEAELMHFLEKSEERGWKWPSSRNTSPPESHCDRHLFLSLLYDAKATEWFSWNMTKPADELKSPIAKLINLLPRQELRQRFGLVVAFMATRSGLTRWVDFHSLSAEEYIREHKMPHFSEIHKRAIDELWYRRAVEYYLLDSESFVYSVPHDAGPENATLVTASHAIFHTNRGHKAPAAVVGLQFQHSTLHSLFMNITYSCPEISGIKCNPQQTCASSDIHCYILDNNGFIIVSEDRNDTGRFFGEVNGAVLNELVKDKVYRKIAMYDYQGVCFVREDEGEVSFSSKLYTPVEHLIFFINWLVGNIFWLFMQINLENISQSIAYSFGSEDPDAYADEDYGYDSLGGGDSARLPEKAYASVMINRTRPQPCDRQVWLYELLQEKLRKPRQTPASECRPFIAVNVPRSNLVMVVVNNLCRLEYTAPIDVIPTEVLYDDGNETMLCHKVRHNTLSRRRPDICINRHPEEINIELCGRGLHISPQWITILISLLATLRLVL</sequence>
<evidence type="ECO:0000256" key="2">
    <source>
        <dbReference type="ARBA" id="ARBA00022448"/>
    </source>
</evidence>
<dbReference type="GO" id="GO:0005891">
    <property type="term" value="C:voltage-gated calcium channel complex"/>
    <property type="evidence" value="ECO:0007669"/>
    <property type="project" value="TreeGrafter"/>
</dbReference>
<dbReference type="GO" id="GO:0005245">
    <property type="term" value="F:voltage-gated calcium channel activity"/>
    <property type="evidence" value="ECO:0007669"/>
    <property type="project" value="TreeGrafter"/>
</dbReference>
<dbReference type="InterPro" id="IPR036465">
    <property type="entry name" value="vWFA_dom_sf"/>
</dbReference>
<evidence type="ECO:0000256" key="4">
    <source>
        <dbReference type="ARBA" id="ARBA00022673"/>
    </source>
</evidence>
<evidence type="ECO:0000256" key="6">
    <source>
        <dbReference type="ARBA" id="ARBA00022723"/>
    </source>
</evidence>
<keyword evidence="14" id="KW-0325">Glycoprotein</keyword>
<dbReference type="Gene3D" id="3.40.50.410">
    <property type="entry name" value="von Willebrand factor, type A domain"/>
    <property type="match status" value="1"/>
</dbReference>
<evidence type="ECO:0000256" key="11">
    <source>
        <dbReference type="ARBA" id="ARBA00023065"/>
    </source>
</evidence>
<keyword evidence="15" id="KW-0407">Ion channel</keyword>
<evidence type="ECO:0000256" key="14">
    <source>
        <dbReference type="ARBA" id="ARBA00023180"/>
    </source>
</evidence>
<dbReference type="InterPro" id="IPR013608">
    <property type="entry name" value="VWA_N"/>
</dbReference>
<keyword evidence="9" id="KW-0851">Voltage-gated channel</keyword>
<keyword evidence="3" id="KW-0109">Calcium transport</keyword>
<dbReference type="Proteomes" id="UP001152759">
    <property type="component" value="Chromosome 8"/>
</dbReference>
<gene>
    <name evidence="18" type="ORF">BEMITA_LOCUS13271</name>
</gene>
<evidence type="ECO:0000256" key="8">
    <source>
        <dbReference type="ARBA" id="ARBA00022837"/>
    </source>
</evidence>
<comment type="subcellular location">
    <subcellularLocation>
        <location evidence="1">Membrane</location>
        <topology evidence="1">Single-pass type I membrane protein</topology>
    </subcellularLocation>
</comment>
<dbReference type="AlphaFoldDB" id="A0A9P0AI26"/>
<evidence type="ECO:0000256" key="16">
    <source>
        <dbReference type="SAM" id="SignalP"/>
    </source>
</evidence>
<evidence type="ECO:0000313" key="18">
    <source>
        <dbReference type="EMBL" id="CAH0395036.1"/>
    </source>
</evidence>
<keyword evidence="6" id="KW-0479">Metal-binding</keyword>
<dbReference type="PANTHER" id="PTHR10166">
    <property type="entry name" value="VOLTAGE-DEPENDENT CALCIUM CHANNEL SUBUNIT ALPHA-2/DELTA-RELATED"/>
    <property type="match status" value="1"/>
</dbReference>
<evidence type="ECO:0000256" key="13">
    <source>
        <dbReference type="ARBA" id="ARBA00023157"/>
    </source>
</evidence>
<dbReference type="InterPro" id="IPR013680">
    <property type="entry name" value="VDCC_a2/dsu"/>
</dbReference>
<dbReference type="InterPro" id="IPR002035">
    <property type="entry name" value="VWF_A"/>
</dbReference>
<evidence type="ECO:0000256" key="5">
    <source>
        <dbReference type="ARBA" id="ARBA00022692"/>
    </source>
</evidence>
<feature type="chain" id="PRO_5040356029" description="VWFA domain-containing protein" evidence="16">
    <location>
        <begin position="27"/>
        <end position="1229"/>
    </location>
</feature>
<dbReference type="Gene3D" id="3.30.450.20">
    <property type="entry name" value="PAS domain"/>
    <property type="match status" value="1"/>
</dbReference>